<dbReference type="SUPFAM" id="SSF51197">
    <property type="entry name" value="Clavaminate synthase-like"/>
    <property type="match status" value="1"/>
</dbReference>
<proteinExistence type="predicted"/>
<dbReference type="Gene3D" id="1.20.1280.50">
    <property type="match status" value="1"/>
</dbReference>
<dbReference type="InterPro" id="IPR050910">
    <property type="entry name" value="JMJD6_ArgDemeth/LysHydrox"/>
</dbReference>
<dbReference type="InterPro" id="IPR036047">
    <property type="entry name" value="F-box-like_dom_sf"/>
</dbReference>
<reference evidence="2" key="1">
    <citation type="submission" date="2021-06" db="EMBL/GenBank/DDBJ databases">
        <authorList>
            <person name="Kallberg Y."/>
            <person name="Tangrot J."/>
            <person name="Rosling A."/>
        </authorList>
    </citation>
    <scope>NUCLEOTIDE SEQUENCE</scope>
    <source>
        <strain evidence="2">87-6 pot B 2015</strain>
    </source>
</reference>
<dbReference type="EMBL" id="CAJVPP010000368">
    <property type="protein sequence ID" value="CAG8475153.1"/>
    <property type="molecule type" value="Genomic_DNA"/>
</dbReference>
<comment type="caution">
    <text evidence="2">The sequence shown here is derived from an EMBL/GenBank/DDBJ whole genome shotgun (WGS) entry which is preliminary data.</text>
</comment>
<dbReference type="PANTHER" id="PTHR12480:SF35">
    <property type="entry name" value="TRANSCRIPTION FACTOR JUMONJI, JMJC DOMAIN-CONTAINING PROTEIN"/>
    <property type="match status" value="1"/>
</dbReference>
<dbReference type="InterPro" id="IPR011009">
    <property type="entry name" value="Kinase-like_dom_sf"/>
</dbReference>
<dbReference type="PANTHER" id="PTHR12480">
    <property type="entry name" value="ARGININE DEMETHYLASE AND LYSYL-HYDROXYLASE JMJD"/>
    <property type="match status" value="1"/>
</dbReference>
<dbReference type="InterPro" id="IPR003347">
    <property type="entry name" value="JmjC_dom"/>
</dbReference>
<evidence type="ECO:0000313" key="3">
    <source>
        <dbReference type="Proteomes" id="UP000789375"/>
    </source>
</evidence>
<dbReference type="Pfam" id="PF12937">
    <property type="entry name" value="F-box-like"/>
    <property type="match status" value="1"/>
</dbReference>
<evidence type="ECO:0000313" key="2">
    <source>
        <dbReference type="EMBL" id="CAG8475153.1"/>
    </source>
</evidence>
<accession>A0A9N8Z449</accession>
<dbReference type="GO" id="GO:0005737">
    <property type="term" value="C:cytoplasm"/>
    <property type="evidence" value="ECO:0007669"/>
    <property type="project" value="TreeGrafter"/>
</dbReference>
<dbReference type="PROSITE" id="PS51184">
    <property type="entry name" value="JMJC"/>
    <property type="match status" value="1"/>
</dbReference>
<gene>
    <name evidence="2" type="ORF">FMOSSE_LOCUS2717</name>
</gene>
<evidence type="ECO:0000259" key="1">
    <source>
        <dbReference type="PROSITE" id="PS51184"/>
    </source>
</evidence>
<dbReference type="SUPFAM" id="SSF81383">
    <property type="entry name" value="F-box domain"/>
    <property type="match status" value="1"/>
</dbReference>
<feature type="domain" description="JmjC" evidence="1">
    <location>
        <begin position="239"/>
        <end position="427"/>
    </location>
</feature>
<dbReference type="Gene3D" id="2.60.120.650">
    <property type="entry name" value="Cupin"/>
    <property type="match status" value="1"/>
</dbReference>
<sequence>MTQLNEPRIRGLGTLHVIPDDIFSEHVLTKLSDQDLAHCARVSRFFYVFSRDDQLWKKHCLDKWGSDHGVMQNFMYRGTWLLTYLFPTMLNEIDEAKVWAHPLCRLLQFPEITSHYLYAKWCRCNMFLGNFVPTQNSSSDSKISIENGMELTKEKFENLYDAQSVPALIRNDGVEKWKAWTDWKWEPLLNKYGKTIFRVANERGGRHRYLPMSLESYVRYIRLQHDETPLYIFDASFADKEPEMADAYEVPKYFKDDFFSVLSDKRPPYRWVIIGPARSGASWHVDPAGTSAWNITIEGRKRWALYPPHIFPPGLSVSRTGNNGHQSLYNTDILDNAKDSATSLFWFLEVYPQLPPEMRPLEIIQEPGQTIFIPRPFFILTVFFSWLTIYSGWWHMVINIDDTVAVTQNFVNIHNLEHMWETFHEKMLKTYPYLEPFIARKVSIFSDTTDDPVIKEEGFTSRMDFLEGFRDINYWHPRVIDILERCSLDKNVPIEVISHGQNPVFRSPTAIIKFYSHIFNGVKTFNAEIQTYSIITDHIPERYKGYFSKILGSGYLFNESIERNYRWPYIVFESATDGGISLAEVIAGGGSSPSNEVIDFSVEILHALHSLPSACIPENTKGTTPEHPFHQFIQLQISRASKVHSGWLIFPLHLISQISSYLPSSSYELHNSELDGPLAGILHGDLNAENILGVVLPSADSSNNLDHNHQEHRNNCSEDDDDDELLGYWTPTTIIDFGDSQVYGGDPLFDLIPIYISVLRCSKLLLKGFIEKYNNEIGGKQKISLRMFKRRAMWYTLLWEFEGAVRYLIGHFPNVRECKNWEEVEDLVWGIE</sequence>
<dbReference type="Proteomes" id="UP000789375">
    <property type="component" value="Unassembled WGS sequence"/>
</dbReference>
<dbReference type="SMART" id="SM00558">
    <property type="entry name" value="JmjC"/>
    <property type="match status" value="1"/>
</dbReference>
<dbReference type="InterPro" id="IPR041667">
    <property type="entry name" value="Cupin_8"/>
</dbReference>
<dbReference type="SUPFAM" id="SSF56112">
    <property type="entry name" value="Protein kinase-like (PK-like)"/>
    <property type="match status" value="1"/>
</dbReference>
<dbReference type="InterPro" id="IPR001810">
    <property type="entry name" value="F-box_dom"/>
</dbReference>
<keyword evidence="3" id="KW-1185">Reference proteome</keyword>
<dbReference type="AlphaFoldDB" id="A0A9N8Z449"/>
<organism evidence="2 3">
    <name type="scientific">Funneliformis mosseae</name>
    <name type="common">Endomycorrhizal fungus</name>
    <name type="synonym">Glomus mosseae</name>
    <dbReference type="NCBI Taxonomy" id="27381"/>
    <lineage>
        <taxon>Eukaryota</taxon>
        <taxon>Fungi</taxon>
        <taxon>Fungi incertae sedis</taxon>
        <taxon>Mucoromycota</taxon>
        <taxon>Glomeromycotina</taxon>
        <taxon>Glomeromycetes</taxon>
        <taxon>Glomerales</taxon>
        <taxon>Glomeraceae</taxon>
        <taxon>Funneliformis</taxon>
    </lineage>
</organism>
<name>A0A9N8Z449_FUNMO</name>
<dbReference type="Pfam" id="PF13621">
    <property type="entry name" value="Cupin_8"/>
    <property type="match status" value="1"/>
</dbReference>
<protein>
    <submittedName>
        <fullName evidence="2">3848_t:CDS:1</fullName>
    </submittedName>
</protein>